<evidence type="ECO:0000256" key="20">
    <source>
        <dbReference type="ARBA" id="ARBA00034078"/>
    </source>
</evidence>
<evidence type="ECO:0000256" key="8">
    <source>
        <dbReference type="ARBA" id="ARBA00012792"/>
    </source>
</evidence>
<proteinExistence type="inferred from homology"/>
<dbReference type="InterPro" id="IPR001041">
    <property type="entry name" value="2Fe-2S_ferredoxin-type"/>
</dbReference>
<evidence type="ECO:0000313" key="23">
    <source>
        <dbReference type="EMBL" id="PPS10121.1"/>
    </source>
</evidence>
<keyword evidence="15" id="KW-0560">Oxidoreductase</keyword>
<gene>
    <name evidence="23" type="ORF">GOBAR_AA10518</name>
</gene>
<dbReference type="UniPathway" id="UPA00223">
    <property type="reaction ID" value="UER01006"/>
</dbReference>
<dbReference type="SUPFAM" id="SSF54292">
    <property type="entry name" value="2Fe-2S ferredoxin-like"/>
    <property type="match status" value="1"/>
</dbReference>
<dbReference type="InterPro" id="IPR050573">
    <property type="entry name" value="SDH/FRD_Iron-Sulfur"/>
</dbReference>
<dbReference type="PANTHER" id="PTHR11921:SF29">
    <property type="entry name" value="SUCCINATE DEHYDROGENASE [UBIQUINONE] IRON-SULFUR SUBUNIT, MITOCHONDRIAL"/>
    <property type="match status" value="1"/>
</dbReference>
<evidence type="ECO:0000256" key="4">
    <source>
        <dbReference type="ARBA" id="ARBA00004443"/>
    </source>
</evidence>
<dbReference type="FunFam" id="1.10.1060.10:FF:000001">
    <property type="entry name" value="Succinate dehydrogenase iron-sulfur subunit SdhB"/>
    <property type="match status" value="1"/>
</dbReference>
<keyword evidence="13" id="KW-0479">Metal-binding</keyword>
<dbReference type="InterPro" id="IPR036010">
    <property type="entry name" value="2Fe-2S_ferredoxin-like_sf"/>
</dbReference>
<accession>A0A2P5Y3J7</accession>
<evidence type="ECO:0000256" key="21">
    <source>
        <dbReference type="ARBA" id="ARBA00049220"/>
    </source>
</evidence>
<comment type="cofactor">
    <cofactor evidence="2">
        <name>[4Fe-4S] cluster</name>
        <dbReference type="ChEBI" id="CHEBI:49883"/>
    </cofactor>
</comment>
<keyword evidence="12" id="KW-0001">2Fe-2S</keyword>
<evidence type="ECO:0000256" key="18">
    <source>
        <dbReference type="ARBA" id="ARBA00023291"/>
    </source>
</evidence>
<dbReference type="EC" id="1.3.5.1" evidence="8"/>
<comment type="pathway">
    <text evidence="5">Carbohydrate metabolism; tricarboxylic acid cycle; fumarate from succinate (eukaryal route): step 1/1.</text>
</comment>
<comment type="cofactor">
    <cofactor evidence="20">
        <name>[2Fe-2S] cluster</name>
        <dbReference type="ChEBI" id="CHEBI:190135"/>
    </cofactor>
</comment>
<feature type="domain" description="2Fe-2S ferredoxin-type" evidence="22">
    <location>
        <begin position="55"/>
        <end position="144"/>
    </location>
</feature>
<evidence type="ECO:0000256" key="12">
    <source>
        <dbReference type="ARBA" id="ARBA00022714"/>
    </source>
</evidence>
<dbReference type="AlphaFoldDB" id="A0A2P5Y3J7"/>
<keyword evidence="10" id="KW-0004">4Fe-4S</keyword>
<comment type="subcellular location">
    <subcellularLocation>
        <location evidence="4">Mitochondrion inner membrane</location>
        <topology evidence="4">Peripheral membrane protein</topology>
        <orientation evidence="4">Matrix side</orientation>
    </subcellularLocation>
</comment>
<sequence length="274" mass="30922">MATNFIRRAMNMASRVSSPKVAPASRMVVVRPYASETEAQKVEPKAAASSNMKTFQIYRWNPDNPTKPQLQDYKIDLKECGPMVLDALIKIKNEIDPSLTFRRSCREGICGSCAMNINGCNGLACLTKIESGSLDTTITPLPHMFVIKDLVVDMTNFYNQYKSIEPWLKRKNPPPTAGKEILQSKKDRAKLDGITSCPSYWWNPESYLGPAALLHANRWISDSRDEYTKERLEAINDEFKLYRCHTILNCARACPKGLNPGKQIAHIKHLELTA</sequence>
<comment type="cofactor">
    <cofactor evidence="1">
        <name>[3Fe-4S] cluster</name>
        <dbReference type="ChEBI" id="CHEBI:21137"/>
    </cofactor>
</comment>
<reference evidence="23 24" key="1">
    <citation type="submission" date="2015-01" db="EMBL/GenBank/DDBJ databases">
        <title>Genome of allotetraploid Gossypium barbadense reveals genomic plasticity and fiber elongation in cotton evolution.</title>
        <authorList>
            <person name="Chen X."/>
            <person name="Liu X."/>
            <person name="Zhao B."/>
            <person name="Zheng H."/>
            <person name="Hu Y."/>
            <person name="Lu G."/>
            <person name="Yang C."/>
            <person name="Chen J."/>
            <person name="Shan C."/>
            <person name="Zhang L."/>
            <person name="Zhou Y."/>
            <person name="Wang L."/>
            <person name="Guo W."/>
            <person name="Bai Y."/>
            <person name="Ruan J."/>
            <person name="Shangguan X."/>
            <person name="Mao Y."/>
            <person name="Jiang J."/>
            <person name="Zhu Y."/>
            <person name="Lei J."/>
            <person name="Kang H."/>
            <person name="Chen S."/>
            <person name="He X."/>
            <person name="Wang R."/>
            <person name="Wang Y."/>
            <person name="Chen J."/>
            <person name="Wang L."/>
            <person name="Yu S."/>
            <person name="Wang B."/>
            <person name="Wei J."/>
            <person name="Song S."/>
            <person name="Lu X."/>
            <person name="Gao Z."/>
            <person name="Gu W."/>
            <person name="Deng X."/>
            <person name="Ma D."/>
            <person name="Wang S."/>
            <person name="Liang W."/>
            <person name="Fang L."/>
            <person name="Cai C."/>
            <person name="Zhu X."/>
            <person name="Zhou B."/>
            <person name="Zhang Y."/>
            <person name="Chen Z."/>
            <person name="Xu S."/>
            <person name="Zhu R."/>
            <person name="Wang S."/>
            <person name="Zhang T."/>
            <person name="Zhao G."/>
        </authorList>
    </citation>
    <scope>NUCLEOTIDE SEQUENCE [LARGE SCALE GENOMIC DNA]</scope>
    <source>
        <strain evidence="24">cv. Xinhai21</strain>
        <tissue evidence="23">Leaf</tissue>
    </source>
</reference>
<evidence type="ECO:0000256" key="15">
    <source>
        <dbReference type="ARBA" id="ARBA00023002"/>
    </source>
</evidence>
<dbReference type="Gene3D" id="3.10.20.30">
    <property type="match status" value="1"/>
</dbReference>
<dbReference type="PROSITE" id="PS51085">
    <property type="entry name" value="2FE2S_FER_2"/>
    <property type="match status" value="1"/>
</dbReference>
<dbReference type="GO" id="GO:0051539">
    <property type="term" value="F:4 iron, 4 sulfur cluster binding"/>
    <property type="evidence" value="ECO:0007669"/>
    <property type="project" value="UniProtKB-KW"/>
</dbReference>
<dbReference type="GO" id="GO:0022904">
    <property type="term" value="P:respiratory electron transport chain"/>
    <property type="evidence" value="ECO:0007669"/>
    <property type="project" value="TreeGrafter"/>
</dbReference>
<dbReference type="Pfam" id="PF13085">
    <property type="entry name" value="Fer2_3"/>
    <property type="match status" value="1"/>
</dbReference>
<evidence type="ECO:0000256" key="7">
    <source>
        <dbReference type="ARBA" id="ARBA00011313"/>
    </source>
</evidence>
<dbReference type="InterPro" id="IPR025192">
    <property type="entry name" value="Succ_DH/fum_Rdtase_N"/>
</dbReference>
<dbReference type="Proteomes" id="UP000239757">
    <property type="component" value="Unassembled WGS sequence"/>
</dbReference>
<evidence type="ECO:0000256" key="17">
    <source>
        <dbReference type="ARBA" id="ARBA00023014"/>
    </source>
</evidence>
<dbReference type="GO" id="GO:0009055">
    <property type="term" value="F:electron transfer activity"/>
    <property type="evidence" value="ECO:0007669"/>
    <property type="project" value="InterPro"/>
</dbReference>
<keyword evidence="18" id="KW-0003">3Fe-4S</keyword>
<dbReference type="FunFam" id="3.10.20.30:FF:000007">
    <property type="entry name" value="Succinate dehydrogenase [ubiquinone] iron-sulfur subunit, mitochondrial"/>
    <property type="match status" value="1"/>
</dbReference>
<evidence type="ECO:0000256" key="1">
    <source>
        <dbReference type="ARBA" id="ARBA00001927"/>
    </source>
</evidence>
<dbReference type="PANTHER" id="PTHR11921">
    <property type="entry name" value="SUCCINATE DEHYDROGENASE IRON-SULFUR PROTEIN"/>
    <property type="match status" value="1"/>
</dbReference>
<evidence type="ECO:0000256" key="2">
    <source>
        <dbReference type="ARBA" id="ARBA00001966"/>
    </source>
</evidence>
<organism evidence="23 24">
    <name type="scientific">Gossypium barbadense</name>
    <name type="common">Sea Island cotton</name>
    <name type="synonym">Hibiscus barbadensis</name>
    <dbReference type="NCBI Taxonomy" id="3634"/>
    <lineage>
        <taxon>Eukaryota</taxon>
        <taxon>Viridiplantae</taxon>
        <taxon>Streptophyta</taxon>
        <taxon>Embryophyta</taxon>
        <taxon>Tracheophyta</taxon>
        <taxon>Spermatophyta</taxon>
        <taxon>Magnoliopsida</taxon>
        <taxon>eudicotyledons</taxon>
        <taxon>Gunneridae</taxon>
        <taxon>Pentapetalae</taxon>
        <taxon>rosids</taxon>
        <taxon>malvids</taxon>
        <taxon>Malvales</taxon>
        <taxon>Malvaceae</taxon>
        <taxon>Malvoideae</taxon>
        <taxon>Gossypium</taxon>
    </lineage>
</organism>
<evidence type="ECO:0000256" key="19">
    <source>
        <dbReference type="ARBA" id="ARBA00033304"/>
    </source>
</evidence>
<dbReference type="OrthoDB" id="1696654at2759"/>
<dbReference type="GO" id="GO:0051538">
    <property type="term" value="F:3 iron, 4 sulfur cluster binding"/>
    <property type="evidence" value="ECO:0007669"/>
    <property type="project" value="UniProtKB-KW"/>
</dbReference>
<evidence type="ECO:0000256" key="3">
    <source>
        <dbReference type="ARBA" id="ARBA00002787"/>
    </source>
</evidence>
<keyword evidence="14" id="KW-0249">Electron transport</keyword>
<dbReference type="EMBL" id="KZ663768">
    <property type="protein sequence ID" value="PPS10121.1"/>
    <property type="molecule type" value="Genomic_DNA"/>
</dbReference>
<keyword evidence="11" id="KW-0816">Tricarboxylic acid cycle</keyword>
<evidence type="ECO:0000256" key="9">
    <source>
        <dbReference type="ARBA" id="ARBA00022448"/>
    </source>
</evidence>
<evidence type="ECO:0000256" key="5">
    <source>
        <dbReference type="ARBA" id="ARBA00004788"/>
    </source>
</evidence>
<dbReference type="Pfam" id="PF13534">
    <property type="entry name" value="Fer4_17"/>
    <property type="match status" value="1"/>
</dbReference>
<comment type="function">
    <text evidence="3">Iron-sulfur protein (IP) subunit of succinate dehydrogenase (SDH) that is involved in complex II of the mitochondrial electron transport chain and is responsible for transferring electrons from succinate to ubiquinone (coenzyme Q).</text>
</comment>
<evidence type="ECO:0000256" key="14">
    <source>
        <dbReference type="ARBA" id="ARBA00022982"/>
    </source>
</evidence>
<dbReference type="InterPro" id="IPR004489">
    <property type="entry name" value="Succ_DH/fum_Rdtase_Fe-S"/>
</dbReference>
<evidence type="ECO:0000256" key="6">
    <source>
        <dbReference type="ARBA" id="ARBA00009433"/>
    </source>
</evidence>
<evidence type="ECO:0000313" key="24">
    <source>
        <dbReference type="Proteomes" id="UP000239757"/>
    </source>
</evidence>
<comment type="similarity">
    <text evidence="6">Belongs to the succinate dehydrogenase/fumarate reductase iron-sulfur protein family.</text>
</comment>
<dbReference type="NCBIfam" id="TIGR00384">
    <property type="entry name" value="dhsB"/>
    <property type="match status" value="1"/>
</dbReference>
<dbReference type="GO" id="GO:0005743">
    <property type="term" value="C:mitochondrial inner membrane"/>
    <property type="evidence" value="ECO:0007669"/>
    <property type="project" value="UniProtKB-SubCell"/>
</dbReference>
<keyword evidence="9" id="KW-0813">Transport</keyword>
<evidence type="ECO:0000256" key="11">
    <source>
        <dbReference type="ARBA" id="ARBA00022532"/>
    </source>
</evidence>
<comment type="catalytic activity">
    <reaction evidence="21">
        <text>a quinone + succinate = fumarate + a quinol</text>
        <dbReference type="Rhea" id="RHEA:40523"/>
        <dbReference type="ChEBI" id="CHEBI:24646"/>
        <dbReference type="ChEBI" id="CHEBI:29806"/>
        <dbReference type="ChEBI" id="CHEBI:30031"/>
        <dbReference type="ChEBI" id="CHEBI:132124"/>
        <dbReference type="EC" id="1.3.5.1"/>
    </reaction>
</comment>
<dbReference type="GO" id="GO:0008177">
    <property type="term" value="F:succinate dehydrogenase (quinone) activity"/>
    <property type="evidence" value="ECO:0007669"/>
    <property type="project" value="UniProtKB-EC"/>
</dbReference>
<name>A0A2P5Y3J7_GOSBA</name>
<comment type="subunit">
    <text evidence="7">Component of complex II composed of eight subunits in plants: four classical SDH subunits SDH1, SDH2, SDH3 and SDH4 (a flavoprotein (FP), an iron-sulfur protein (IP), and a cytochrome b composed of a large and a small subunit.), as well as four subunits unknown in mitochondria from bacteria and heterotrophic eukaryotes.</text>
</comment>
<dbReference type="GO" id="GO:0051537">
    <property type="term" value="F:2 iron, 2 sulfur cluster binding"/>
    <property type="evidence" value="ECO:0007669"/>
    <property type="project" value="UniProtKB-KW"/>
</dbReference>
<dbReference type="SUPFAM" id="SSF46548">
    <property type="entry name" value="alpha-helical ferredoxin"/>
    <property type="match status" value="1"/>
</dbReference>
<dbReference type="GO" id="GO:0006099">
    <property type="term" value="P:tricarboxylic acid cycle"/>
    <property type="evidence" value="ECO:0007669"/>
    <property type="project" value="UniProtKB-UniPathway"/>
</dbReference>
<dbReference type="CDD" id="cd00207">
    <property type="entry name" value="fer2"/>
    <property type="match status" value="1"/>
</dbReference>
<dbReference type="InterPro" id="IPR009051">
    <property type="entry name" value="Helical_ferredxn"/>
</dbReference>
<dbReference type="InterPro" id="IPR012675">
    <property type="entry name" value="Beta-grasp_dom_sf"/>
</dbReference>
<keyword evidence="17" id="KW-0411">Iron-sulfur</keyword>
<keyword evidence="16" id="KW-0408">Iron</keyword>
<dbReference type="PROSITE" id="PS00197">
    <property type="entry name" value="2FE2S_FER_1"/>
    <property type="match status" value="1"/>
</dbReference>
<evidence type="ECO:0000256" key="16">
    <source>
        <dbReference type="ARBA" id="ARBA00023004"/>
    </source>
</evidence>
<dbReference type="InterPro" id="IPR006058">
    <property type="entry name" value="2Fe2S_fd_BS"/>
</dbReference>
<dbReference type="Gene3D" id="1.10.1060.10">
    <property type="entry name" value="Alpha-helical ferredoxin"/>
    <property type="match status" value="1"/>
</dbReference>
<dbReference type="NCBIfam" id="NF004616">
    <property type="entry name" value="PRK05950.1"/>
    <property type="match status" value="1"/>
</dbReference>
<dbReference type="GO" id="GO:0045273">
    <property type="term" value="C:respiratory chain complex II (succinate dehydrogenase)"/>
    <property type="evidence" value="ECO:0007669"/>
    <property type="project" value="UniProtKB-ARBA"/>
</dbReference>
<protein>
    <recommendedName>
        <fullName evidence="8">succinate dehydrogenase</fullName>
        <ecNumber evidence="8">1.3.5.1</ecNumber>
    </recommendedName>
    <alternativeName>
        <fullName evidence="19">Iron-sulfur subunit of complex II</fullName>
    </alternativeName>
</protein>
<dbReference type="GO" id="GO:0046872">
    <property type="term" value="F:metal ion binding"/>
    <property type="evidence" value="ECO:0007669"/>
    <property type="project" value="UniProtKB-KW"/>
</dbReference>
<evidence type="ECO:0000259" key="22">
    <source>
        <dbReference type="PROSITE" id="PS51085"/>
    </source>
</evidence>
<evidence type="ECO:0000256" key="10">
    <source>
        <dbReference type="ARBA" id="ARBA00022485"/>
    </source>
</evidence>
<evidence type="ECO:0000256" key="13">
    <source>
        <dbReference type="ARBA" id="ARBA00022723"/>
    </source>
</evidence>